<evidence type="ECO:0000259" key="4">
    <source>
        <dbReference type="Pfam" id="PF02550"/>
    </source>
</evidence>
<dbReference type="GO" id="GO:0006083">
    <property type="term" value="P:acetate metabolic process"/>
    <property type="evidence" value="ECO:0007669"/>
    <property type="project" value="InterPro"/>
</dbReference>
<dbReference type="Pfam" id="PF13336">
    <property type="entry name" value="AcetylCoA_hyd_C"/>
    <property type="match status" value="1"/>
</dbReference>
<dbReference type="EMBL" id="CAJPEX010000446">
    <property type="protein sequence ID" value="CAG0915745.1"/>
    <property type="molecule type" value="Genomic_DNA"/>
</dbReference>
<accession>A0A7R9BKC6</accession>
<dbReference type="OrthoDB" id="10250396at2759"/>
<keyword evidence="2" id="KW-0808">Transferase</keyword>
<dbReference type="Gene3D" id="3.40.1080.10">
    <property type="entry name" value="Glutaconate Coenzyme A-transferase"/>
    <property type="match status" value="3"/>
</dbReference>
<evidence type="ECO:0000259" key="5">
    <source>
        <dbReference type="Pfam" id="PF13336"/>
    </source>
</evidence>
<feature type="region of interest" description="Disordered" evidence="3">
    <location>
        <begin position="33"/>
        <end position="61"/>
    </location>
</feature>
<dbReference type="InterPro" id="IPR026888">
    <property type="entry name" value="AcetylCoA_hyd_C"/>
</dbReference>
<dbReference type="GO" id="GO:0008775">
    <property type="term" value="F:acetate CoA-transferase activity"/>
    <property type="evidence" value="ECO:0007669"/>
    <property type="project" value="InterPro"/>
</dbReference>
<evidence type="ECO:0000256" key="3">
    <source>
        <dbReference type="SAM" id="MobiDB-lite"/>
    </source>
</evidence>
<dbReference type="Gene3D" id="3.40.1080.20">
    <property type="entry name" value="Acetyl-CoA hydrolase/transferase C-terminal domain"/>
    <property type="match status" value="1"/>
</dbReference>
<sequence>MAGVVTQIGQRLANNTSAASLLVHGAKTAVAATSSHQTPARSVYSATAKREPGAPGGKTPVWKSAQDAVKVIKSGDSVFVHGAAMTPLTLLEAMTEHGKSAGLKDVAVCHIHTEGPGLYTKPDCEEKIRDPDFAPSPTVKSFALHSKDEPPFFVVAATWAATLAAVKAAVHENGGIALDDLEATLRKNVKGESWATTKKGGSSFEWRAKLCQGIFRSNSFFIGANCREAIGSGRGDFVPIFLHEIPLLFRRQLIHLDVALIQVTPPDEHGYCSIGSSVDTARAALQSAKVVIGQVNKNAPRTFGDGIIHVSHFDALVESNVPLPEHPPKKRSAIENKIGELIAKELVDNGATLQMGIGNIPDAALASLTDHKDLGIHSEMFSDGILREQLFPTHWLSWRSGDNNSCTRDVALARAVAYGQAVLERGCARARVGPPRGTGSNSSHLTGVLKKFRRISREIEVRIKRVAVATRVLRKLIGIYPKMQPVRYAIRKYSVSAALRSNVLYREPIAPIVGRKPAYMKKEEAVQMIKSGDIVFIHGAAATPLTLVEAMTEYGKRMNLRNVQVCHIHTEGKAPYMAKDCEGIFRGNCFFVGANSRVAVNDGRADFVPIFLSEIPLLFQRRAIELDVALIQVTPPNAHGFCSLGTSVDCVRAALTNARIIIAQVNKNLPLTYGDGIIHESHVDAFVEDHRPMPQHPCRKRSPAEDKIGQLIAQELVQDGATLQLGIGAIPDAALHALSGHKHLGIHSEMFSDGLIDLIETGAVTNHLKRLSPGKTVSAFCVGSQRLYDYIHENPFIMMTTVSYTNMTYLIAKNPKVTAINSCIEVDLTGQVVSDSIGLKIYSGVGGQVDFLRGAAIGYDGLGKPILALPATTSKGESKIVPTIKQGGGVVTTRAHVHYIVTEFGTAYLWGKNLRQRAFELIRVAHPDHREWLERESYKRLKVMPSP</sequence>
<dbReference type="PANTHER" id="PTHR21432:SF20">
    <property type="entry name" value="ACETYL-COA HYDROLASE"/>
    <property type="match status" value="1"/>
</dbReference>
<reference evidence="6" key="1">
    <citation type="submission" date="2020-11" db="EMBL/GenBank/DDBJ databases">
        <authorList>
            <person name="Tran Van P."/>
        </authorList>
    </citation>
    <scope>NUCLEOTIDE SEQUENCE</scope>
</reference>
<feature type="domain" description="Acetyl-CoA hydrolase/transferase N-terminal" evidence="4">
    <location>
        <begin position="214"/>
        <end position="320"/>
    </location>
</feature>
<evidence type="ECO:0000256" key="2">
    <source>
        <dbReference type="ARBA" id="ARBA00022679"/>
    </source>
</evidence>
<dbReference type="Proteomes" id="UP000678499">
    <property type="component" value="Unassembled WGS sequence"/>
</dbReference>
<evidence type="ECO:0000313" key="6">
    <source>
        <dbReference type="EMBL" id="CAD7275593.1"/>
    </source>
</evidence>
<dbReference type="Gene3D" id="3.30.750.70">
    <property type="entry name" value="4-hydroxybutyrate coenzyme like domains"/>
    <property type="match status" value="2"/>
</dbReference>
<dbReference type="InterPro" id="IPR046433">
    <property type="entry name" value="ActCoA_hydro"/>
</dbReference>
<keyword evidence="7" id="KW-1185">Reference proteome</keyword>
<dbReference type="EMBL" id="OA882483">
    <property type="protein sequence ID" value="CAD7275593.1"/>
    <property type="molecule type" value="Genomic_DNA"/>
</dbReference>
<dbReference type="GO" id="GO:0005739">
    <property type="term" value="C:mitochondrion"/>
    <property type="evidence" value="ECO:0007669"/>
    <property type="project" value="TreeGrafter"/>
</dbReference>
<evidence type="ECO:0000313" key="7">
    <source>
        <dbReference type="Proteomes" id="UP000678499"/>
    </source>
</evidence>
<evidence type="ECO:0000256" key="1">
    <source>
        <dbReference type="ARBA" id="ARBA00009632"/>
    </source>
</evidence>
<dbReference type="InterPro" id="IPR003702">
    <property type="entry name" value="ActCoA_hydro_N"/>
</dbReference>
<dbReference type="InterPro" id="IPR037171">
    <property type="entry name" value="NagB/RpiA_transferase-like"/>
</dbReference>
<proteinExistence type="inferred from homology"/>
<comment type="similarity">
    <text evidence="1">Belongs to the acetyl-CoA hydrolase/transferase family.</text>
</comment>
<feature type="domain" description="Acetyl-CoA hydrolase/transferase N-terminal" evidence="4">
    <location>
        <begin position="525"/>
        <end position="690"/>
    </location>
</feature>
<dbReference type="InterPro" id="IPR038460">
    <property type="entry name" value="AcetylCoA_hyd_C_sf"/>
</dbReference>
<name>A0A7R9BKC6_9CRUS</name>
<feature type="domain" description="Acetyl-CoA hydrolase/transferase C-terminal" evidence="5">
    <location>
        <begin position="783"/>
        <end position="936"/>
    </location>
</feature>
<organism evidence="6">
    <name type="scientific">Notodromas monacha</name>
    <dbReference type="NCBI Taxonomy" id="399045"/>
    <lineage>
        <taxon>Eukaryota</taxon>
        <taxon>Metazoa</taxon>
        <taxon>Ecdysozoa</taxon>
        <taxon>Arthropoda</taxon>
        <taxon>Crustacea</taxon>
        <taxon>Oligostraca</taxon>
        <taxon>Ostracoda</taxon>
        <taxon>Podocopa</taxon>
        <taxon>Podocopida</taxon>
        <taxon>Cypridocopina</taxon>
        <taxon>Cypridoidea</taxon>
        <taxon>Cyprididae</taxon>
        <taxon>Notodromas</taxon>
    </lineage>
</organism>
<gene>
    <name evidence="6" type="ORF">NMOB1V02_LOCUS3383</name>
</gene>
<dbReference type="PANTHER" id="PTHR21432">
    <property type="entry name" value="ACETYL-COA HYDROLASE-RELATED"/>
    <property type="match status" value="1"/>
</dbReference>
<evidence type="ECO:0008006" key="8">
    <source>
        <dbReference type="Google" id="ProtNLM"/>
    </source>
</evidence>
<dbReference type="AlphaFoldDB" id="A0A7R9BKC6"/>
<dbReference type="SUPFAM" id="SSF100950">
    <property type="entry name" value="NagB/RpiA/CoA transferase-like"/>
    <property type="match status" value="4"/>
</dbReference>
<protein>
    <recommendedName>
        <fullName evidence="8">Acetyl-CoA hydrolase</fullName>
    </recommendedName>
</protein>
<dbReference type="Pfam" id="PF02550">
    <property type="entry name" value="AcetylCoA_hydro"/>
    <property type="match status" value="2"/>
</dbReference>